<dbReference type="AlphaFoldDB" id="A0A0C2CV35"/>
<proteinExistence type="predicted"/>
<sequence>MACAARLLRALAPWYQRGMGRPLGAKIVAPALISLVCSCYLFSDEPKARKSSKGGGDESAQAGTTQDDAPPVAEQPSPEGEATDCPELLTGVETQARTIAAACPPVHVRGLYRIDGGTLEIEAGVQLRFEPGAVLEVGRDKPGTLKIMGTPELPVRLVADSVSDSGGWQGVRLYAQADGSSLSHVEIASAGTADQAALWIVAKQVQVEGLTVRSSASLALELAGERGVEVLGAALSGVGVVARATPAAAAGLHNLTLEPKALVAISAGAVHTTLEWPPNPYRIEGLIRVEGEAQRPAQLSIAPGTTLQFTPDARFVIGGFGPGTFSASAGSPDATGVPEGVDQTISMRAAEQQQAGGWGGLHVQDQGQLLLRNVELAHGGARDEGVILAEGSASLSLDGCTFRSDLVGVELRGVGVTIESMANNAFIDVPVAFRTTPALLGALGADNRYDASAQIHVERGKVEADATWAAQTAPIVIHGDVFVDKGATLTVAPGSRLGFDPGVILGVGYYEAGTLDMRGSEEAPILLQPSPLVASQAEAGAPDPAPESWGGVVLGAHAVKTRFEHVHLRGTSNDAGVELRDTADATLVNVDCAKCAGATVKWGCESTIGNIGVTASDGTPKPMAAPAACN</sequence>
<gene>
    <name evidence="2" type="ORF">DB30_02605</name>
</gene>
<protein>
    <submittedName>
        <fullName evidence="2">Fibronectin type III domain protein</fullName>
    </submittedName>
</protein>
<reference evidence="2 3" key="1">
    <citation type="submission" date="2014-12" db="EMBL/GenBank/DDBJ databases">
        <title>Genome assembly of Enhygromyxa salina DSM 15201.</title>
        <authorList>
            <person name="Sharma G."/>
            <person name="Subramanian S."/>
        </authorList>
    </citation>
    <scope>NUCLEOTIDE SEQUENCE [LARGE SCALE GENOMIC DNA]</scope>
    <source>
        <strain evidence="2 3">DSM 15201</strain>
    </source>
</reference>
<feature type="region of interest" description="Disordered" evidence="1">
    <location>
        <begin position="47"/>
        <end position="85"/>
    </location>
</feature>
<name>A0A0C2CV35_9BACT</name>
<dbReference type="Proteomes" id="UP000031599">
    <property type="component" value="Unassembled WGS sequence"/>
</dbReference>
<evidence type="ECO:0000313" key="3">
    <source>
        <dbReference type="Proteomes" id="UP000031599"/>
    </source>
</evidence>
<dbReference type="EMBL" id="JMCC02000191">
    <property type="protein sequence ID" value="KIG11722.1"/>
    <property type="molecule type" value="Genomic_DNA"/>
</dbReference>
<evidence type="ECO:0000313" key="2">
    <source>
        <dbReference type="EMBL" id="KIG11722.1"/>
    </source>
</evidence>
<comment type="caution">
    <text evidence="2">The sequence shown here is derived from an EMBL/GenBank/DDBJ whole genome shotgun (WGS) entry which is preliminary data.</text>
</comment>
<evidence type="ECO:0000256" key="1">
    <source>
        <dbReference type="SAM" id="MobiDB-lite"/>
    </source>
</evidence>
<organism evidence="2 3">
    <name type="scientific">Enhygromyxa salina</name>
    <dbReference type="NCBI Taxonomy" id="215803"/>
    <lineage>
        <taxon>Bacteria</taxon>
        <taxon>Pseudomonadati</taxon>
        <taxon>Myxococcota</taxon>
        <taxon>Polyangia</taxon>
        <taxon>Nannocystales</taxon>
        <taxon>Nannocystaceae</taxon>
        <taxon>Enhygromyxa</taxon>
    </lineage>
</organism>
<accession>A0A0C2CV35</accession>